<organism evidence="3 4">
    <name type="scientific">Oricola cellulosilytica</name>
    <dbReference type="NCBI Taxonomy" id="1429082"/>
    <lineage>
        <taxon>Bacteria</taxon>
        <taxon>Pseudomonadati</taxon>
        <taxon>Pseudomonadota</taxon>
        <taxon>Alphaproteobacteria</taxon>
        <taxon>Hyphomicrobiales</taxon>
        <taxon>Ahrensiaceae</taxon>
        <taxon>Oricola</taxon>
    </lineage>
</organism>
<feature type="domain" description="EamA" evidence="2">
    <location>
        <begin position="9"/>
        <end position="140"/>
    </location>
</feature>
<feature type="transmembrane region" description="Helical" evidence="1">
    <location>
        <begin position="242"/>
        <end position="259"/>
    </location>
</feature>
<evidence type="ECO:0000313" key="4">
    <source>
        <dbReference type="Proteomes" id="UP000291301"/>
    </source>
</evidence>
<dbReference type="AlphaFoldDB" id="A0A4R0P791"/>
<dbReference type="InterPro" id="IPR000620">
    <property type="entry name" value="EamA_dom"/>
</dbReference>
<feature type="transmembrane region" description="Helical" evidence="1">
    <location>
        <begin position="36"/>
        <end position="55"/>
    </location>
</feature>
<keyword evidence="1" id="KW-0472">Membrane</keyword>
<dbReference type="EMBL" id="SJST01000008">
    <property type="protein sequence ID" value="TCD11814.1"/>
    <property type="molecule type" value="Genomic_DNA"/>
</dbReference>
<keyword evidence="1" id="KW-1133">Transmembrane helix</keyword>
<evidence type="ECO:0000256" key="1">
    <source>
        <dbReference type="SAM" id="Phobius"/>
    </source>
</evidence>
<feature type="transmembrane region" description="Helical" evidence="1">
    <location>
        <begin position="209"/>
        <end position="230"/>
    </location>
</feature>
<feature type="transmembrane region" description="Helical" evidence="1">
    <location>
        <begin position="101"/>
        <end position="118"/>
    </location>
</feature>
<gene>
    <name evidence="3" type="ORF">E0D97_15870</name>
</gene>
<dbReference type="Proteomes" id="UP000291301">
    <property type="component" value="Unassembled WGS sequence"/>
</dbReference>
<protein>
    <submittedName>
        <fullName evidence="3">DMT family transporter</fullName>
    </submittedName>
</protein>
<dbReference type="SUPFAM" id="SSF103481">
    <property type="entry name" value="Multidrug resistance efflux transporter EmrE"/>
    <property type="match status" value="2"/>
</dbReference>
<feature type="transmembrane region" description="Helical" evidence="1">
    <location>
        <begin position="76"/>
        <end position="95"/>
    </location>
</feature>
<comment type="caution">
    <text evidence="3">The sequence shown here is derived from an EMBL/GenBank/DDBJ whole genome shotgun (WGS) entry which is preliminary data.</text>
</comment>
<feature type="transmembrane region" description="Helical" evidence="1">
    <location>
        <begin position="179"/>
        <end position="203"/>
    </location>
</feature>
<feature type="transmembrane region" description="Helical" evidence="1">
    <location>
        <begin position="125"/>
        <end position="143"/>
    </location>
</feature>
<proteinExistence type="predicted"/>
<evidence type="ECO:0000313" key="3">
    <source>
        <dbReference type="EMBL" id="TCD11814.1"/>
    </source>
</evidence>
<sequence length="308" mass="32489">MPLSANTRASLLMAGSMAGFTINDVLVKSLGETINAGQVMLVRGLIMMVFLVAFVRASRTNMPIRAVRTKPMMIRVAAEALATIFFLTALFKMPIANVSAILQALPLAVTLGAALFLSEPVGIRRISAIGVGFVGVLVIIRPGLEGFNIFALSAMMTVVFAATRDLATRRLPVEVPSVAVSLVTTIAVAACGAVLMEVLGGWTPMDLKTFGVLAIASMFLFVGYQGIVVAMRVGEDIHVVAPFRYTSLLWAITLGALVFGEIPDALTAFGASIIIATGLYTLYRERLVSRRAASANISAASVPPARGT</sequence>
<reference evidence="3 4" key="1">
    <citation type="journal article" date="2015" name="Antonie Van Leeuwenhoek">
        <title>Oricola cellulosilytica gen. nov., sp. nov., a cellulose-degrading bacterium of the family Phyllobacteriaceae isolated from surface seashore water, and emended descriptions of Mesorhizobium loti and Phyllobacterium myrsinacearum.</title>
        <authorList>
            <person name="Hameed A."/>
            <person name="Shahina M."/>
            <person name="Lai W.A."/>
            <person name="Lin S.Y."/>
            <person name="Young L.S."/>
            <person name="Liu Y.C."/>
            <person name="Hsu Y.H."/>
            <person name="Young C.C."/>
        </authorList>
    </citation>
    <scope>NUCLEOTIDE SEQUENCE [LARGE SCALE GENOMIC DNA]</scope>
    <source>
        <strain evidence="3 4">KCTC 52183</strain>
    </source>
</reference>
<accession>A0A4R0P791</accession>
<dbReference type="GO" id="GO:0016020">
    <property type="term" value="C:membrane"/>
    <property type="evidence" value="ECO:0007669"/>
    <property type="project" value="InterPro"/>
</dbReference>
<dbReference type="InterPro" id="IPR037185">
    <property type="entry name" value="EmrE-like"/>
</dbReference>
<dbReference type="RefSeq" id="WP_131570762.1">
    <property type="nucleotide sequence ID" value="NZ_JAINFK010000007.1"/>
</dbReference>
<keyword evidence="1" id="KW-0812">Transmembrane</keyword>
<dbReference type="Pfam" id="PF00892">
    <property type="entry name" value="EamA"/>
    <property type="match status" value="1"/>
</dbReference>
<keyword evidence="4" id="KW-1185">Reference proteome</keyword>
<evidence type="ECO:0000259" key="2">
    <source>
        <dbReference type="Pfam" id="PF00892"/>
    </source>
</evidence>
<dbReference type="PANTHER" id="PTHR22911:SF135">
    <property type="entry name" value="BLR4310 PROTEIN"/>
    <property type="match status" value="1"/>
</dbReference>
<name>A0A4R0P791_9HYPH</name>
<dbReference type="PANTHER" id="PTHR22911">
    <property type="entry name" value="ACYL-MALONYL CONDENSING ENZYME-RELATED"/>
    <property type="match status" value="1"/>
</dbReference>
<feature type="transmembrane region" description="Helical" evidence="1">
    <location>
        <begin position="265"/>
        <end position="283"/>
    </location>
</feature>
<feature type="transmembrane region" description="Helical" evidence="1">
    <location>
        <begin position="149"/>
        <end position="167"/>
    </location>
</feature>
<dbReference type="OrthoDB" id="7818056at2"/>